<evidence type="ECO:0000313" key="1">
    <source>
        <dbReference type="EMBL" id="ABA98448.1"/>
    </source>
</evidence>
<name>Q2QR71_ORYSJ</name>
<dbReference type="EMBL" id="DP000011">
    <property type="protein sequence ID" value="ABA98448.1"/>
    <property type="molecule type" value="Genomic_DNA"/>
</dbReference>
<proteinExistence type="predicted"/>
<organism evidence="1">
    <name type="scientific">Oryza sativa subsp. japonica</name>
    <name type="common">Rice</name>
    <dbReference type="NCBI Taxonomy" id="39947"/>
    <lineage>
        <taxon>Eukaryota</taxon>
        <taxon>Viridiplantae</taxon>
        <taxon>Streptophyta</taxon>
        <taxon>Embryophyta</taxon>
        <taxon>Tracheophyta</taxon>
        <taxon>Spermatophyta</taxon>
        <taxon>Magnoliopsida</taxon>
        <taxon>Liliopsida</taxon>
        <taxon>Poales</taxon>
        <taxon>Poaceae</taxon>
        <taxon>BOP clade</taxon>
        <taxon>Oryzoideae</taxon>
        <taxon>Oryzeae</taxon>
        <taxon>Oryzinae</taxon>
        <taxon>Oryza</taxon>
        <taxon>Oryza sativa</taxon>
    </lineage>
</organism>
<gene>
    <name evidence="1" type="ordered locus">LOC_Os12g28580</name>
</gene>
<accession>Q2QR71</accession>
<protein>
    <submittedName>
        <fullName evidence="1">Transposon protein, putative, unclassified</fullName>
    </submittedName>
</protein>
<dbReference type="PANTHER" id="PTHR47718">
    <property type="entry name" value="OS01G0519700 PROTEIN"/>
    <property type="match status" value="1"/>
</dbReference>
<reference evidence="1" key="3">
    <citation type="submission" date="2006-01" db="EMBL/GenBank/DDBJ databases">
        <authorList>
            <person name="Buell R."/>
        </authorList>
    </citation>
    <scope>NUCLEOTIDE SEQUENCE</scope>
</reference>
<reference evidence="1" key="2">
    <citation type="submission" date="2005-04" db="EMBL/GenBank/DDBJ databases">
        <authorList>
            <person name="Buell C.R."/>
            <person name="Wing R.A."/>
            <person name="McCombie W.A."/>
            <person name="Ouyang S."/>
        </authorList>
    </citation>
    <scope>NUCLEOTIDE SEQUENCE</scope>
</reference>
<dbReference type="PANTHER" id="PTHR47718:SF2">
    <property type="entry name" value="PROTEIN FAR1-RELATED SEQUENCE 5-LIKE"/>
    <property type="match status" value="1"/>
</dbReference>
<reference evidence="1" key="1">
    <citation type="journal article" date="2005" name="BMC Biol.">
        <title>The sequence of rice chromosomes 11 and 12, rich in disease resistance genes and recent gene duplications.</title>
        <authorList>
            <consortium name="The rice chromosomes 11 and 12 sequencing consortia"/>
        </authorList>
    </citation>
    <scope>NUCLEOTIDE SEQUENCE [LARGE SCALE GENOMIC DNA]</scope>
</reference>
<sequence length="217" mass="24566">MEAHRNNLMPSLVPQVGMEFTNSDVAWAFWLSYCGQKGFEVRKRSYQVGVSLNLSYTLRDHKNYLRTKWQQEMAYGQASSMLKYFQDKIADCPSFQYALQMDGEELIANILWVDAKMIADYARFGDVVSFDTTFGTSNESGEKNEENNEDTSILSDFNACIGVLLHGAARQPAWLGMPLSLARHFVEQVVCMCSRLGKRRRGNRLGSQGGEGVEIDF</sequence>
<dbReference type="AlphaFoldDB" id="Q2QR71"/>